<dbReference type="AlphaFoldDB" id="A0A0A9H278"/>
<name>A0A0A9H278_ARUDO</name>
<reference evidence="1" key="1">
    <citation type="submission" date="2014-09" db="EMBL/GenBank/DDBJ databases">
        <authorList>
            <person name="Magalhaes I.L.F."/>
            <person name="Oliveira U."/>
            <person name="Santos F.R."/>
            <person name="Vidigal T.H.D.A."/>
            <person name="Brescovit A.D."/>
            <person name="Santos A.J."/>
        </authorList>
    </citation>
    <scope>NUCLEOTIDE SEQUENCE</scope>
    <source>
        <tissue evidence="1">Shoot tissue taken approximately 20 cm above the soil surface</tissue>
    </source>
</reference>
<organism evidence="1">
    <name type="scientific">Arundo donax</name>
    <name type="common">Giant reed</name>
    <name type="synonym">Donax arundinaceus</name>
    <dbReference type="NCBI Taxonomy" id="35708"/>
    <lineage>
        <taxon>Eukaryota</taxon>
        <taxon>Viridiplantae</taxon>
        <taxon>Streptophyta</taxon>
        <taxon>Embryophyta</taxon>
        <taxon>Tracheophyta</taxon>
        <taxon>Spermatophyta</taxon>
        <taxon>Magnoliopsida</taxon>
        <taxon>Liliopsida</taxon>
        <taxon>Poales</taxon>
        <taxon>Poaceae</taxon>
        <taxon>PACMAD clade</taxon>
        <taxon>Arundinoideae</taxon>
        <taxon>Arundineae</taxon>
        <taxon>Arundo</taxon>
    </lineage>
</organism>
<sequence length="17" mass="1999">MAEAAAARHHPELRRWP</sequence>
<accession>A0A0A9H278</accession>
<protein>
    <submittedName>
        <fullName evidence="1">Uncharacterized protein</fullName>
    </submittedName>
</protein>
<evidence type="ECO:0000313" key="1">
    <source>
        <dbReference type="EMBL" id="JAE26963.1"/>
    </source>
</evidence>
<reference evidence="1" key="2">
    <citation type="journal article" date="2015" name="Data Brief">
        <title>Shoot transcriptome of the giant reed, Arundo donax.</title>
        <authorList>
            <person name="Barrero R.A."/>
            <person name="Guerrero F.D."/>
            <person name="Moolhuijzen P."/>
            <person name="Goolsby J.A."/>
            <person name="Tidwell J."/>
            <person name="Bellgard S.E."/>
            <person name="Bellgard M.I."/>
        </authorList>
    </citation>
    <scope>NUCLEOTIDE SEQUENCE</scope>
    <source>
        <tissue evidence="1">Shoot tissue taken approximately 20 cm above the soil surface</tissue>
    </source>
</reference>
<proteinExistence type="predicted"/>
<dbReference type="EMBL" id="GBRH01170933">
    <property type="protein sequence ID" value="JAE26963.1"/>
    <property type="molecule type" value="Transcribed_RNA"/>
</dbReference>